<proteinExistence type="predicted"/>
<sequence>MNEFGYERQPISGFQTCKPDGRTVHSTDSLPPRHAHCSAIKKRALNARVNTKLAATTVPRTRKDGRNGWAEEVAVIRVTINSLRI</sequence>
<dbReference type="Proteomes" id="UP000321922">
    <property type="component" value="Unassembled WGS sequence"/>
</dbReference>
<reference evidence="2 3" key="1">
    <citation type="submission" date="2019-07" db="EMBL/GenBank/DDBJ databases">
        <title>Whole genome shotgun sequence of Vibrio sagamiensis NBRC 104589.</title>
        <authorList>
            <person name="Hosoyama A."/>
            <person name="Uohara A."/>
            <person name="Ohji S."/>
            <person name="Ichikawa N."/>
        </authorList>
    </citation>
    <scope>NUCLEOTIDE SEQUENCE [LARGE SCALE GENOMIC DNA]</scope>
    <source>
        <strain evidence="2 3">NBRC 104589</strain>
    </source>
</reference>
<evidence type="ECO:0000313" key="3">
    <source>
        <dbReference type="Proteomes" id="UP000321922"/>
    </source>
</evidence>
<gene>
    <name evidence="2" type="ORF">VSA01S_36690</name>
</gene>
<comment type="caution">
    <text evidence="2">The sequence shown here is derived from an EMBL/GenBank/DDBJ whole genome shotgun (WGS) entry which is preliminary data.</text>
</comment>
<accession>A0A511QK39</accession>
<feature type="region of interest" description="Disordered" evidence="1">
    <location>
        <begin position="1"/>
        <end position="33"/>
    </location>
</feature>
<protein>
    <submittedName>
        <fullName evidence="2">Uncharacterized protein</fullName>
    </submittedName>
</protein>
<dbReference type="EMBL" id="BJXJ01000063">
    <property type="protein sequence ID" value="GEM77557.1"/>
    <property type="molecule type" value="Genomic_DNA"/>
</dbReference>
<keyword evidence="3" id="KW-1185">Reference proteome</keyword>
<evidence type="ECO:0000313" key="2">
    <source>
        <dbReference type="EMBL" id="GEM77557.1"/>
    </source>
</evidence>
<evidence type="ECO:0000256" key="1">
    <source>
        <dbReference type="SAM" id="MobiDB-lite"/>
    </source>
</evidence>
<name>A0A511QK39_9VIBR</name>
<dbReference type="AlphaFoldDB" id="A0A511QK39"/>
<organism evidence="2 3">
    <name type="scientific">Vibrio sagamiensis NBRC 104589</name>
    <dbReference type="NCBI Taxonomy" id="1219064"/>
    <lineage>
        <taxon>Bacteria</taxon>
        <taxon>Pseudomonadati</taxon>
        <taxon>Pseudomonadota</taxon>
        <taxon>Gammaproteobacteria</taxon>
        <taxon>Vibrionales</taxon>
        <taxon>Vibrionaceae</taxon>
        <taxon>Vibrio</taxon>
    </lineage>
</organism>